<accession>A0ACC5RPL6</accession>
<dbReference type="Proteomes" id="UP000633731">
    <property type="component" value="Unassembled WGS sequence"/>
</dbReference>
<organism evidence="1 2">
    <name type="scientific">Enterobacter agglomerans</name>
    <name type="common">Erwinia herbicola</name>
    <name type="synonym">Pantoea agglomerans</name>
    <dbReference type="NCBI Taxonomy" id="549"/>
    <lineage>
        <taxon>Bacteria</taxon>
        <taxon>Pseudomonadati</taxon>
        <taxon>Pseudomonadota</taxon>
        <taxon>Gammaproteobacteria</taxon>
        <taxon>Enterobacterales</taxon>
        <taxon>Erwiniaceae</taxon>
        <taxon>Pantoea</taxon>
        <taxon>Pantoea agglomerans group</taxon>
    </lineage>
</organism>
<name>A0ACC5RPL6_ENTAG</name>
<keyword evidence="2" id="KW-1185">Reference proteome</keyword>
<dbReference type="EMBL" id="JAEOXF010000010">
    <property type="protein sequence ID" value="MBK4726631.1"/>
    <property type="molecule type" value="Genomic_DNA"/>
</dbReference>
<evidence type="ECO:0000313" key="2">
    <source>
        <dbReference type="Proteomes" id="UP000633731"/>
    </source>
</evidence>
<gene>
    <name evidence="1" type="ORF">JJL49_15445</name>
</gene>
<protein>
    <submittedName>
        <fullName evidence="1">Uncharacterized protein</fullName>
    </submittedName>
</protein>
<proteinExistence type="predicted"/>
<evidence type="ECO:0000313" key="1">
    <source>
        <dbReference type="EMBL" id="MBK4726631.1"/>
    </source>
</evidence>
<comment type="caution">
    <text evidence="1">The sequence shown here is derived from an EMBL/GenBank/DDBJ whole genome shotgun (WGS) entry which is preliminary data.</text>
</comment>
<sequence length="278" mass="32969">MTNGDGWKRFSPETLQLLFSAINEDDLVDENVSLPHLIDVQCTQDSLRENYALCLQYWEEGVDRHELLKLVRELLRGEALSDNDRMQFKYIRSRYKHLRFAQRLYSQKHLSRLWFSKTTVLLGKLQDAFRNGNIKWVKFYAGILCFYLSTPVWNWVYFSLRHMPLDSVSHFMAYRKKQIRKLQVLIVKTELTGREFHAVRKIVSQQVSYYDTLRSIDPGNQDFHQISRFLAAINGVMGDQHDEMVADNLSGRKSYDETHQLDSELRQRLERLLARYPI</sequence>
<reference evidence="1" key="1">
    <citation type="submission" date="2021-01" db="EMBL/GenBank/DDBJ databases">
        <title>Draft genome of Pantoea agglomerans Eh 335.</title>
        <authorList>
            <person name="Emsley S.A."/>
            <person name="Oline D.K."/>
            <person name="Saw J.H."/>
            <person name="Ushijima B."/>
            <person name="Videau P."/>
            <person name="Koyack M.J."/>
        </authorList>
    </citation>
    <scope>NUCLEOTIDE SEQUENCE</scope>
    <source>
        <strain evidence="1">Eh 335</strain>
    </source>
</reference>